<gene>
    <name evidence="1" type="ORF">CDAR_524281</name>
</gene>
<keyword evidence="2" id="KW-1185">Reference proteome</keyword>
<evidence type="ECO:0000313" key="1">
    <source>
        <dbReference type="EMBL" id="GIY29822.1"/>
    </source>
</evidence>
<comment type="caution">
    <text evidence="1">The sequence shown here is derived from an EMBL/GenBank/DDBJ whole genome shotgun (WGS) entry which is preliminary data.</text>
</comment>
<reference evidence="1 2" key="1">
    <citation type="submission" date="2021-06" db="EMBL/GenBank/DDBJ databases">
        <title>Caerostris darwini draft genome.</title>
        <authorList>
            <person name="Kono N."/>
            <person name="Arakawa K."/>
        </authorList>
    </citation>
    <scope>NUCLEOTIDE SEQUENCE [LARGE SCALE GENOMIC DNA]</scope>
</reference>
<dbReference type="Proteomes" id="UP001054837">
    <property type="component" value="Unassembled WGS sequence"/>
</dbReference>
<sequence length="123" mass="14350">MSSNRRTGCDSGMKRFNSLPAINSITETKGVVKFFSRRNSSDSESSSGLEAINFLEERNKYPELDVSDYEEILTEVCSKIHVHPKARYSTKLPTPHIQKSETWKERFLRALNNTTRRIRRFRH</sequence>
<organism evidence="1 2">
    <name type="scientific">Caerostris darwini</name>
    <dbReference type="NCBI Taxonomy" id="1538125"/>
    <lineage>
        <taxon>Eukaryota</taxon>
        <taxon>Metazoa</taxon>
        <taxon>Ecdysozoa</taxon>
        <taxon>Arthropoda</taxon>
        <taxon>Chelicerata</taxon>
        <taxon>Arachnida</taxon>
        <taxon>Araneae</taxon>
        <taxon>Araneomorphae</taxon>
        <taxon>Entelegynae</taxon>
        <taxon>Araneoidea</taxon>
        <taxon>Araneidae</taxon>
        <taxon>Caerostris</taxon>
    </lineage>
</organism>
<dbReference type="EMBL" id="BPLQ01007401">
    <property type="protein sequence ID" value="GIY29822.1"/>
    <property type="molecule type" value="Genomic_DNA"/>
</dbReference>
<proteinExistence type="predicted"/>
<evidence type="ECO:0000313" key="2">
    <source>
        <dbReference type="Proteomes" id="UP001054837"/>
    </source>
</evidence>
<dbReference type="AlphaFoldDB" id="A0AAV4SAI2"/>
<accession>A0AAV4SAI2</accession>
<name>A0AAV4SAI2_9ARAC</name>
<protein>
    <submittedName>
        <fullName evidence="1">Uncharacterized protein</fullName>
    </submittedName>
</protein>